<dbReference type="PROSITE" id="PS51257">
    <property type="entry name" value="PROKAR_LIPOPROTEIN"/>
    <property type="match status" value="1"/>
</dbReference>
<evidence type="ECO:0000313" key="4">
    <source>
        <dbReference type="Proteomes" id="UP001145069"/>
    </source>
</evidence>
<dbReference type="Pfam" id="PF01547">
    <property type="entry name" value="SBP_bac_1"/>
    <property type="match status" value="1"/>
</dbReference>
<sequence>MKKIFYICLLAIMSFLIVSGCSSNSSGDGGNESKDSASESLGDSSQDESSEQSEESDDVIELRVAWWGGQERHDRTLKVIDLFEEKYPNIKIVAEYSGFDGYFDKLTTQFAAGNAPDVIQYGGNLNDYVLKDVVLPLDEFVGNQIDISKHSESMLDAATFDGKLYGLTLGTTAWGVLVNKTAFDKTGVSLPSKDWTWEDFRDLTPKLSEGLDGTYGTADFEEDGFGVFLAQRDKFSYLDGEIGFEATDVADWFQLWKDLRESGGAAVPEIQVSASQTPEQSLIVQGDVAIESVASNQYGAYSNATKDEFLLYPYPYDSETGKNGVSLRPSQFFAGNKMTEHPEEVAKFIDFFVNDLEATEILGNDRGAPVNSDVRVNLIDKADEIDQAIFEYIDLVSETSDAPYIPNYPGYNENTQLFKETAEKIYFDQSSVEDAANNYYDKLIDNIKKYTEE</sequence>
<dbReference type="InterPro" id="IPR006059">
    <property type="entry name" value="SBP"/>
</dbReference>
<dbReference type="AlphaFoldDB" id="A0A9X4AFG4"/>
<proteinExistence type="predicted"/>
<feature type="region of interest" description="Disordered" evidence="1">
    <location>
        <begin position="27"/>
        <end position="57"/>
    </location>
</feature>
<accession>A0A9X4AFG4</accession>
<reference evidence="3" key="1">
    <citation type="submission" date="2022-06" db="EMBL/GenBank/DDBJ databases">
        <title>Aquibacillus sp. a new bacterium isolated from soil saline samples.</title>
        <authorList>
            <person name="Galisteo C."/>
            <person name="De La Haba R."/>
            <person name="Sanchez-Porro C."/>
            <person name="Ventosa A."/>
        </authorList>
    </citation>
    <scope>NUCLEOTIDE SEQUENCE</scope>
    <source>
        <strain evidence="3">3ASR75-54</strain>
    </source>
</reference>
<dbReference type="SUPFAM" id="SSF53850">
    <property type="entry name" value="Periplasmic binding protein-like II"/>
    <property type="match status" value="1"/>
</dbReference>
<dbReference type="PANTHER" id="PTHR43649">
    <property type="entry name" value="ARABINOSE-BINDING PROTEIN-RELATED"/>
    <property type="match status" value="1"/>
</dbReference>
<keyword evidence="2" id="KW-0732">Signal</keyword>
<feature type="chain" id="PRO_5040962655" evidence="2">
    <location>
        <begin position="24"/>
        <end position="453"/>
    </location>
</feature>
<dbReference type="Gene3D" id="3.40.190.10">
    <property type="entry name" value="Periplasmic binding protein-like II"/>
    <property type="match status" value="2"/>
</dbReference>
<name>A0A9X4AFG4_9BACI</name>
<evidence type="ECO:0000256" key="2">
    <source>
        <dbReference type="SAM" id="SignalP"/>
    </source>
</evidence>
<feature type="signal peptide" evidence="2">
    <location>
        <begin position="1"/>
        <end position="23"/>
    </location>
</feature>
<dbReference type="EMBL" id="JAMQKC010000002">
    <property type="protein sequence ID" value="MDC3416003.1"/>
    <property type="molecule type" value="Genomic_DNA"/>
</dbReference>
<dbReference type="InterPro" id="IPR050490">
    <property type="entry name" value="Bact_solute-bd_prot1"/>
</dbReference>
<evidence type="ECO:0000256" key="1">
    <source>
        <dbReference type="SAM" id="MobiDB-lite"/>
    </source>
</evidence>
<feature type="compositionally biased region" description="Acidic residues" evidence="1">
    <location>
        <begin position="45"/>
        <end position="57"/>
    </location>
</feature>
<keyword evidence="4" id="KW-1185">Reference proteome</keyword>
<organism evidence="3 4">
    <name type="scientific">Aquibacillus salsiterrae</name>
    <dbReference type="NCBI Taxonomy" id="2950439"/>
    <lineage>
        <taxon>Bacteria</taxon>
        <taxon>Bacillati</taxon>
        <taxon>Bacillota</taxon>
        <taxon>Bacilli</taxon>
        <taxon>Bacillales</taxon>
        <taxon>Bacillaceae</taxon>
        <taxon>Aquibacillus</taxon>
    </lineage>
</organism>
<protein>
    <submittedName>
        <fullName evidence="3">ABC transporter substrate-binding protein</fullName>
    </submittedName>
</protein>
<dbReference type="Proteomes" id="UP001145069">
    <property type="component" value="Unassembled WGS sequence"/>
</dbReference>
<gene>
    <name evidence="3" type="ORF">NC799_03640</name>
</gene>
<evidence type="ECO:0000313" key="3">
    <source>
        <dbReference type="EMBL" id="MDC3416003.1"/>
    </source>
</evidence>
<dbReference type="RefSeq" id="WP_272444985.1">
    <property type="nucleotide sequence ID" value="NZ_JAMQKC010000002.1"/>
</dbReference>
<dbReference type="PANTHER" id="PTHR43649:SF11">
    <property type="entry name" value="ABC TRANSPORTER SUBSTRATE-BINDING PROTEIN YESO-RELATED"/>
    <property type="match status" value="1"/>
</dbReference>
<comment type="caution">
    <text evidence="3">The sequence shown here is derived from an EMBL/GenBank/DDBJ whole genome shotgun (WGS) entry which is preliminary data.</text>
</comment>